<keyword evidence="2" id="KW-1185">Reference proteome</keyword>
<sequence length="114" mass="12199">MHSKLISHCCANAKPTANCTTSPECAIQSSQAGRSIKWLNLLDSSQFSSRGGFCSVESQERGGTGEFEYQPGEVPGLVWGAYGSGNLNQQSPWPCGVINPWLRTILETSFGSNG</sequence>
<accession>A0A5C5X850</accession>
<evidence type="ECO:0000313" key="2">
    <source>
        <dbReference type="Proteomes" id="UP000317243"/>
    </source>
</evidence>
<proteinExistence type="predicted"/>
<dbReference type="Proteomes" id="UP000317243">
    <property type="component" value="Unassembled WGS sequence"/>
</dbReference>
<organism evidence="1 2">
    <name type="scientific">Thalassoglobus neptunius</name>
    <dbReference type="NCBI Taxonomy" id="1938619"/>
    <lineage>
        <taxon>Bacteria</taxon>
        <taxon>Pseudomonadati</taxon>
        <taxon>Planctomycetota</taxon>
        <taxon>Planctomycetia</taxon>
        <taxon>Planctomycetales</taxon>
        <taxon>Planctomycetaceae</taxon>
        <taxon>Thalassoglobus</taxon>
    </lineage>
</organism>
<dbReference type="AlphaFoldDB" id="A0A5C5X850"/>
<gene>
    <name evidence="1" type="ORF">KOR42_23950</name>
</gene>
<evidence type="ECO:0000313" key="1">
    <source>
        <dbReference type="EMBL" id="TWT59008.1"/>
    </source>
</evidence>
<comment type="caution">
    <text evidence="1">The sequence shown here is derived from an EMBL/GenBank/DDBJ whole genome shotgun (WGS) entry which is preliminary data.</text>
</comment>
<protein>
    <submittedName>
        <fullName evidence="1">Uncharacterized protein</fullName>
    </submittedName>
</protein>
<dbReference type="EMBL" id="SIHI01000001">
    <property type="protein sequence ID" value="TWT59008.1"/>
    <property type="molecule type" value="Genomic_DNA"/>
</dbReference>
<reference evidence="1 2" key="1">
    <citation type="submission" date="2019-02" db="EMBL/GenBank/DDBJ databases">
        <title>Deep-cultivation of Planctomycetes and their phenomic and genomic characterization uncovers novel biology.</title>
        <authorList>
            <person name="Wiegand S."/>
            <person name="Jogler M."/>
            <person name="Boedeker C."/>
            <person name="Pinto D."/>
            <person name="Vollmers J."/>
            <person name="Rivas-Marin E."/>
            <person name="Kohn T."/>
            <person name="Peeters S.H."/>
            <person name="Heuer A."/>
            <person name="Rast P."/>
            <person name="Oberbeckmann S."/>
            <person name="Bunk B."/>
            <person name="Jeske O."/>
            <person name="Meyerdierks A."/>
            <person name="Storesund J.E."/>
            <person name="Kallscheuer N."/>
            <person name="Luecker S."/>
            <person name="Lage O.M."/>
            <person name="Pohl T."/>
            <person name="Merkel B.J."/>
            <person name="Hornburger P."/>
            <person name="Mueller R.-W."/>
            <person name="Bruemmer F."/>
            <person name="Labrenz M."/>
            <person name="Spormann A.M."/>
            <person name="Op Den Camp H."/>
            <person name="Overmann J."/>
            <person name="Amann R."/>
            <person name="Jetten M.S.M."/>
            <person name="Mascher T."/>
            <person name="Medema M.H."/>
            <person name="Devos D.P."/>
            <person name="Kaster A.-K."/>
            <person name="Ovreas L."/>
            <person name="Rohde M."/>
            <person name="Galperin M.Y."/>
            <person name="Jogler C."/>
        </authorList>
    </citation>
    <scope>NUCLEOTIDE SEQUENCE [LARGE SCALE GENOMIC DNA]</scope>
    <source>
        <strain evidence="1 2">KOR42</strain>
    </source>
</reference>
<name>A0A5C5X850_9PLAN</name>